<evidence type="ECO:0000313" key="2">
    <source>
        <dbReference type="EMBL" id="OGG48935.1"/>
    </source>
</evidence>
<reference evidence="2 3" key="1">
    <citation type="journal article" date="2016" name="Nat. Commun.">
        <title>Thousands of microbial genomes shed light on interconnected biogeochemical processes in an aquifer system.</title>
        <authorList>
            <person name="Anantharaman K."/>
            <person name="Brown C.T."/>
            <person name="Hug L.A."/>
            <person name="Sharon I."/>
            <person name="Castelle C.J."/>
            <person name="Probst A.J."/>
            <person name="Thomas B.C."/>
            <person name="Singh A."/>
            <person name="Wilkins M.J."/>
            <person name="Karaoz U."/>
            <person name="Brodie E.L."/>
            <person name="Williams K.H."/>
            <person name="Hubbard S.S."/>
            <person name="Banfield J.F."/>
        </authorList>
    </citation>
    <scope>NUCLEOTIDE SEQUENCE [LARGE SCALE GENOMIC DNA]</scope>
</reference>
<sequence>MTAALEFKPISDNPELVSVSVLQAVLPDSDILVAEIDPQYMNGLALSEHYGVAADDGVNCVIVRGKRGEMRTTAAVLVPVGYRADLNGIVCEKLNAKKVSMAPLEDVLQETGMEYGSITPIGLPSTWKILIDSRLMEKEKVIVGGGKQISKLLVPTEVFKTLPNVEIITNLAV</sequence>
<dbReference type="Proteomes" id="UP000178815">
    <property type="component" value="Unassembled WGS sequence"/>
</dbReference>
<dbReference type="EMBL" id="MFKU01000006">
    <property type="protein sequence ID" value="OGG48935.1"/>
    <property type="molecule type" value="Genomic_DNA"/>
</dbReference>
<proteinExistence type="predicted"/>
<dbReference type="Pfam" id="PF04073">
    <property type="entry name" value="tRNA_edit"/>
    <property type="match status" value="1"/>
</dbReference>
<organism evidence="2 3">
    <name type="scientific">Candidatus Kaiserbacteria bacterium RIFCSPHIGHO2_01_FULL_53_31</name>
    <dbReference type="NCBI Taxonomy" id="1798481"/>
    <lineage>
        <taxon>Bacteria</taxon>
        <taxon>Candidatus Kaiseribacteriota</taxon>
    </lineage>
</organism>
<name>A0A1F6CID9_9BACT</name>
<feature type="domain" description="YbaK/aminoacyl-tRNA synthetase-associated" evidence="1">
    <location>
        <begin position="45"/>
        <end position="157"/>
    </location>
</feature>
<dbReference type="SUPFAM" id="SSF55826">
    <property type="entry name" value="YbaK/ProRS associated domain"/>
    <property type="match status" value="1"/>
</dbReference>
<dbReference type="STRING" id="1798481.A2678_02630"/>
<dbReference type="InterPro" id="IPR036754">
    <property type="entry name" value="YbaK/aa-tRNA-synt-asso_dom_sf"/>
</dbReference>
<evidence type="ECO:0000259" key="1">
    <source>
        <dbReference type="Pfam" id="PF04073"/>
    </source>
</evidence>
<dbReference type="GO" id="GO:0002161">
    <property type="term" value="F:aminoacyl-tRNA deacylase activity"/>
    <property type="evidence" value="ECO:0007669"/>
    <property type="project" value="InterPro"/>
</dbReference>
<evidence type="ECO:0000313" key="3">
    <source>
        <dbReference type="Proteomes" id="UP000178815"/>
    </source>
</evidence>
<gene>
    <name evidence="2" type="ORF">A2678_02630</name>
</gene>
<dbReference type="AlphaFoldDB" id="A0A1F6CID9"/>
<dbReference type="Gene3D" id="3.90.960.10">
    <property type="entry name" value="YbaK/aminoacyl-tRNA synthetase-associated domain"/>
    <property type="match status" value="1"/>
</dbReference>
<accession>A0A1F6CID9</accession>
<comment type="caution">
    <text evidence="2">The sequence shown here is derived from an EMBL/GenBank/DDBJ whole genome shotgun (WGS) entry which is preliminary data.</text>
</comment>
<protein>
    <recommendedName>
        <fullName evidence="1">YbaK/aminoacyl-tRNA synthetase-associated domain-containing protein</fullName>
    </recommendedName>
</protein>
<dbReference type="InterPro" id="IPR007214">
    <property type="entry name" value="YbaK/aa-tRNA-synth-assoc-dom"/>
</dbReference>